<dbReference type="GO" id="GO:0030674">
    <property type="term" value="F:protein-macromolecule adaptor activity"/>
    <property type="evidence" value="ECO:0007669"/>
    <property type="project" value="EnsemblFungi"/>
</dbReference>
<dbReference type="GO" id="GO:0032258">
    <property type="term" value="P:cytoplasm to vacuole targeting by the Cvt pathway"/>
    <property type="evidence" value="ECO:0007669"/>
    <property type="project" value="EnsemblFungi"/>
</dbReference>
<accession>G8BQL2</accession>
<evidence type="ECO:0000313" key="6">
    <source>
        <dbReference type="EMBL" id="CCE62524.1"/>
    </source>
</evidence>
<evidence type="ECO:0000259" key="5">
    <source>
        <dbReference type="Pfam" id="PF08614"/>
    </source>
</evidence>
<feature type="domain" description="Autophagy-related protein 16" evidence="5">
    <location>
        <begin position="22"/>
        <end position="121"/>
    </location>
</feature>
<dbReference type="KEGG" id="tpf:TPHA_0C03720"/>
<sequence>MADTDEIDKLLVNRLSNRDIVESRYKELFHDLNKPTEDDNQTQDLVDELKQELFKRDSELKKLDDINKVLRHANENSNNEIISLNIENNIMNEKYNKLEVEYNKLIKRWLSKVEKDVQDMNGML</sequence>
<dbReference type="GO" id="GO:0042802">
    <property type="term" value="F:identical protein binding"/>
    <property type="evidence" value="ECO:0007669"/>
    <property type="project" value="EnsemblFungi"/>
</dbReference>
<keyword evidence="4" id="KW-0175">Coiled coil</keyword>
<dbReference type="RefSeq" id="XP_003684958.1">
    <property type="nucleotide sequence ID" value="XM_003684910.1"/>
</dbReference>
<comment type="similarity">
    <text evidence="2">Belongs to the ATG16 family.</text>
</comment>
<feature type="coiled-coil region" evidence="4">
    <location>
        <begin position="74"/>
        <end position="108"/>
    </location>
</feature>
<dbReference type="GO" id="GO:0019776">
    <property type="term" value="F:Atg8-family ligase activity"/>
    <property type="evidence" value="ECO:0007669"/>
    <property type="project" value="EnsemblFungi"/>
</dbReference>
<evidence type="ECO:0000256" key="3">
    <source>
        <dbReference type="ARBA" id="ARBA00023006"/>
    </source>
</evidence>
<evidence type="ECO:0000256" key="4">
    <source>
        <dbReference type="SAM" id="Coils"/>
    </source>
</evidence>
<dbReference type="HOGENOM" id="CLU_158825_0_0_1"/>
<dbReference type="GO" id="GO:0061908">
    <property type="term" value="C:phagophore"/>
    <property type="evidence" value="ECO:0007669"/>
    <property type="project" value="EnsemblFungi"/>
</dbReference>
<organism evidence="6 7">
    <name type="scientific">Tetrapisispora phaffii (strain ATCC 24235 / CBS 4417 / NBRC 1672 / NRRL Y-8282 / UCD 70-5)</name>
    <name type="common">Yeast</name>
    <name type="synonym">Fabospora phaffii</name>
    <dbReference type="NCBI Taxonomy" id="1071381"/>
    <lineage>
        <taxon>Eukaryota</taxon>
        <taxon>Fungi</taxon>
        <taxon>Dikarya</taxon>
        <taxon>Ascomycota</taxon>
        <taxon>Saccharomycotina</taxon>
        <taxon>Saccharomycetes</taxon>
        <taxon>Saccharomycetales</taxon>
        <taxon>Saccharomycetaceae</taxon>
        <taxon>Tetrapisispora</taxon>
    </lineage>
</organism>
<comment type="subcellular location">
    <subcellularLocation>
        <location evidence="1">Preautophagosomal structure membrane</location>
        <topology evidence="1">Peripheral membrane protein</topology>
    </subcellularLocation>
</comment>
<name>G8BQL2_TETPH</name>
<proteinExistence type="inferred from homology"/>
<keyword evidence="7" id="KW-1185">Reference proteome</keyword>
<dbReference type="OrthoDB" id="8949486at2759"/>
<dbReference type="InterPro" id="IPR013923">
    <property type="entry name" value="Autophagy-rel_prot_16_dom"/>
</dbReference>
<dbReference type="GeneID" id="11533925"/>
<evidence type="ECO:0000256" key="2">
    <source>
        <dbReference type="ARBA" id="ARBA00005331"/>
    </source>
</evidence>
<dbReference type="GO" id="GO:0034045">
    <property type="term" value="C:phagophore assembly site membrane"/>
    <property type="evidence" value="ECO:0007669"/>
    <property type="project" value="UniProtKB-SubCell"/>
</dbReference>
<dbReference type="EMBL" id="HE612858">
    <property type="protein sequence ID" value="CCE62524.1"/>
    <property type="molecule type" value="Genomic_DNA"/>
</dbReference>
<dbReference type="GO" id="GO:0034727">
    <property type="term" value="P:piecemeal microautophagy of the nucleus"/>
    <property type="evidence" value="ECO:0007669"/>
    <property type="project" value="EnsemblFungi"/>
</dbReference>
<dbReference type="GO" id="GO:0120095">
    <property type="term" value="C:vacuole-isolation membrane contact site"/>
    <property type="evidence" value="ECO:0007669"/>
    <property type="project" value="EnsemblFungi"/>
</dbReference>
<dbReference type="GO" id="GO:0034274">
    <property type="term" value="C:Atg12-Atg5-Atg16 complex"/>
    <property type="evidence" value="ECO:0007669"/>
    <property type="project" value="EnsemblFungi"/>
</dbReference>
<dbReference type="Pfam" id="PF08614">
    <property type="entry name" value="ATG16"/>
    <property type="match status" value="1"/>
</dbReference>
<dbReference type="GO" id="GO:1905037">
    <property type="term" value="P:autophagosome organization"/>
    <property type="evidence" value="ECO:0007669"/>
    <property type="project" value="EnsemblFungi"/>
</dbReference>
<keyword evidence="3" id="KW-0072">Autophagy</keyword>
<dbReference type="STRING" id="1071381.G8BQL2"/>
<dbReference type="CDD" id="cd22887">
    <property type="entry name" value="Atg16_CCD"/>
    <property type="match status" value="1"/>
</dbReference>
<dbReference type="Proteomes" id="UP000005666">
    <property type="component" value="Chromosome 3"/>
</dbReference>
<dbReference type="eggNOG" id="ENOG502S6TV">
    <property type="taxonomic scope" value="Eukaryota"/>
</dbReference>
<protein>
    <recommendedName>
        <fullName evidence="5">Autophagy-related protein 16 domain-containing protein</fullName>
    </recommendedName>
</protein>
<reference evidence="6 7" key="1">
    <citation type="journal article" date="2011" name="Proc. Natl. Acad. Sci. U.S.A.">
        <title>Evolutionary erosion of yeast sex chromosomes by mating-type switching accidents.</title>
        <authorList>
            <person name="Gordon J.L."/>
            <person name="Armisen D."/>
            <person name="Proux-Wera E."/>
            <person name="Oheigeartaigh S.S."/>
            <person name="Byrne K.P."/>
            <person name="Wolfe K.H."/>
        </authorList>
    </citation>
    <scope>NUCLEOTIDE SEQUENCE [LARGE SCALE GENOMIC DNA]</scope>
    <source>
        <strain evidence="7">ATCC 24235 / CBS 4417 / NBRC 1672 / NRRL Y-8282 / UCD 70-5</strain>
    </source>
</reference>
<dbReference type="AlphaFoldDB" id="G8BQL2"/>
<evidence type="ECO:0000313" key="7">
    <source>
        <dbReference type="Proteomes" id="UP000005666"/>
    </source>
</evidence>
<gene>
    <name evidence="6" type="primary">TPHA0C03720</name>
    <name evidence="6" type="ordered locus">TPHA_0C03720</name>
</gene>
<dbReference type="GO" id="GO:0000422">
    <property type="term" value="P:autophagy of mitochondrion"/>
    <property type="evidence" value="ECO:0007669"/>
    <property type="project" value="EnsemblFungi"/>
</dbReference>
<evidence type="ECO:0000256" key="1">
    <source>
        <dbReference type="ARBA" id="ARBA00004623"/>
    </source>
</evidence>
<dbReference type="Gene3D" id="1.20.5.170">
    <property type="match status" value="1"/>
</dbReference>
<dbReference type="OMA" id="QLRNKDY"/>